<sequence length="920" mass="104334">MLNNYVVEEIADELNSAMDDECDFILDAQTVQNIAIRFGVLRKTDHKLWFNLLNENRSFSCKAAIITNLGKNFLQALSLIKAEATTLSDRKGLEDILTARAEFLSHVSATVEVNSSQLSFLDQKIDLLVGLLFIERKFSWITPVLFSGGWTVALQPKERLVPQELGSMDEVYGFGNKTHTYLCKQQFKKSAELIRKSLVSYGLYMHLSVDKYDSLELMTDLASEQFAKFVVAEFLKLDPADISTPFRGVVENYVSHFDRLLFDSMIDSIIHDKVGNWFSNLTASELFDKLDESLEILVQPSQVETRGAVEPLLKNGLEEKLRELKSELAKYDLEHVVLTDREQSQLLVRLVNNPNFSLYVSGEGLEKQLHVLKRSIDLFTYKSNYTGDMEQVEETKETLNFLWASRKQLYCLPHDDRGRLKIARKDRYQFSGISSLLKAQLSGKSAIARAKLAIEIRYRLGFVVQKEKLNSALLQPNILDQFLRERALSIELCKVASNDITDKKEAKPTASMAHDIHFKEFKWPSTVANVADGSLPEINWPKIGMLKAVGYSVGKDGLAIGARLEILKNVYMETLPFIESKAYVSEWGLPQSASRLKKMAETIANLTKGAKRKSTDMQLAIRDWEHDLAWLKQEYYLKHKYTWVWPNSGETKQNKPVELAPVKSYKSSRDFLVEQYTNKAGELCCQICQSALPFKLPNNEYFWEETPVLESVEPSPFSDLVLCPNHRAMYLHANLKSNQLLRNIGEKFSKDVVVRLASEDVSIFVSELHQKKLRGIAETLNSSSESDNAGFDFSQVDKGLQGVTKIYLYENEGKWLVSSRAKVMYKANSKEEGQRWIYSFDLYRNMRSTTTEKMPKPKAKKAKASIGNRKMSSIAAIRFGSTKKATTQSSYKNGYLICTTCSGDGGINGGCWKCGGTGWM</sequence>
<comment type="caution">
    <text evidence="2">The sequence shown here is derived from an EMBL/GenBank/DDBJ whole genome shotgun (WGS) entry which is preliminary data.</text>
</comment>
<accession>A0AAP8SY70</accession>
<dbReference type="EMBL" id="MDBO01000025">
    <property type="protein sequence ID" value="PMP14527.1"/>
    <property type="molecule type" value="Genomic_DNA"/>
</dbReference>
<evidence type="ECO:0000313" key="3">
    <source>
        <dbReference type="Proteomes" id="UP000235611"/>
    </source>
</evidence>
<protein>
    <submittedName>
        <fullName evidence="2">Uncharacterized protein</fullName>
    </submittedName>
</protein>
<name>A0AAP8SY70_9VIBR</name>
<dbReference type="RefSeq" id="WP_102477378.1">
    <property type="nucleotide sequence ID" value="NZ_MDBN01000052.1"/>
</dbReference>
<dbReference type="Proteomes" id="UP000235611">
    <property type="component" value="Unassembled WGS sequence"/>
</dbReference>
<feature type="coiled-coil region" evidence="1">
    <location>
        <begin position="314"/>
        <end position="341"/>
    </location>
</feature>
<evidence type="ECO:0000256" key="1">
    <source>
        <dbReference type="SAM" id="Coils"/>
    </source>
</evidence>
<gene>
    <name evidence="2" type="ORF">BCS93_04085</name>
</gene>
<keyword evidence="1" id="KW-0175">Coiled coil</keyword>
<dbReference type="AlphaFoldDB" id="A0AAP8SY70"/>
<reference evidence="3" key="1">
    <citation type="submission" date="2016-07" db="EMBL/GenBank/DDBJ databases">
        <title>Nontailed viruses are major unrecognized killers of bacteria in the ocean.</title>
        <authorList>
            <person name="Kauffman K."/>
            <person name="Hussain F."/>
            <person name="Yang J."/>
            <person name="Arevalo P."/>
            <person name="Brown J."/>
            <person name="Cutler M."/>
            <person name="Kelly L."/>
            <person name="Polz M.F."/>
        </authorList>
    </citation>
    <scope>NUCLEOTIDE SEQUENCE [LARGE SCALE GENOMIC DNA]</scope>
    <source>
        <strain evidence="3">10N.222.49.A5</strain>
    </source>
</reference>
<organism evidence="2 3">
    <name type="scientific">Vibrio breoganii</name>
    <dbReference type="NCBI Taxonomy" id="553239"/>
    <lineage>
        <taxon>Bacteria</taxon>
        <taxon>Pseudomonadati</taxon>
        <taxon>Pseudomonadota</taxon>
        <taxon>Gammaproteobacteria</taxon>
        <taxon>Vibrionales</taxon>
        <taxon>Vibrionaceae</taxon>
        <taxon>Vibrio</taxon>
    </lineage>
</organism>
<proteinExistence type="predicted"/>
<evidence type="ECO:0000313" key="2">
    <source>
        <dbReference type="EMBL" id="PMP14527.1"/>
    </source>
</evidence>